<evidence type="ECO:0000313" key="11">
    <source>
        <dbReference type="EMBL" id="KHN73054.1"/>
    </source>
</evidence>
<proteinExistence type="inferred from homology"/>
<evidence type="ECO:0000313" key="12">
    <source>
        <dbReference type="Proteomes" id="UP000031036"/>
    </source>
</evidence>
<feature type="transmembrane region" description="Helical" evidence="9">
    <location>
        <begin position="49"/>
        <end position="68"/>
    </location>
</feature>
<keyword evidence="5 9" id="KW-0472">Membrane</keyword>
<evidence type="ECO:0000256" key="6">
    <source>
        <dbReference type="ARBA" id="ARBA00023170"/>
    </source>
</evidence>
<protein>
    <submittedName>
        <fullName evidence="11">Neuropeptide receptor 15</fullName>
    </submittedName>
</protein>
<dbReference type="EMBL" id="JPKZ01003155">
    <property type="protein sequence ID" value="KHN73054.1"/>
    <property type="molecule type" value="Genomic_DNA"/>
</dbReference>
<feature type="transmembrane region" description="Helical" evidence="9">
    <location>
        <begin position="130"/>
        <end position="150"/>
    </location>
</feature>
<evidence type="ECO:0000256" key="9">
    <source>
        <dbReference type="SAM" id="Phobius"/>
    </source>
</evidence>
<feature type="transmembrane region" description="Helical" evidence="9">
    <location>
        <begin position="176"/>
        <end position="194"/>
    </location>
</feature>
<dbReference type="PROSITE" id="PS50262">
    <property type="entry name" value="G_PROTEIN_RECEP_F1_2"/>
    <property type="match status" value="1"/>
</dbReference>
<feature type="transmembrane region" description="Helical" evidence="9">
    <location>
        <begin position="231"/>
        <end position="249"/>
    </location>
</feature>
<evidence type="ECO:0000256" key="1">
    <source>
        <dbReference type="ARBA" id="ARBA00004141"/>
    </source>
</evidence>
<dbReference type="GO" id="GO:0005886">
    <property type="term" value="C:plasma membrane"/>
    <property type="evidence" value="ECO:0007669"/>
    <property type="project" value="TreeGrafter"/>
</dbReference>
<feature type="transmembrane region" description="Helical" evidence="9">
    <location>
        <begin position="269"/>
        <end position="291"/>
    </location>
</feature>
<dbReference type="SUPFAM" id="SSF81321">
    <property type="entry name" value="Family A G protein-coupled receptor-like"/>
    <property type="match status" value="1"/>
</dbReference>
<reference evidence="11 12" key="1">
    <citation type="submission" date="2014-11" db="EMBL/GenBank/DDBJ databases">
        <title>Genetic blueprint of the zoonotic pathogen Toxocara canis.</title>
        <authorList>
            <person name="Zhu X.-Q."/>
            <person name="Korhonen P.K."/>
            <person name="Cai H."/>
            <person name="Young N.D."/>
            <person name="Nejsum P."/>
            <person name="von Samson-Himmelstjerna G."/>
            <person name="Boag P.R."/>
            <person name="Tan P."/>
            <person name="Li Q."/>
            <person name="Min J."/>
            <person name="Yang Y."/>
            <person name="Wang X."/>
            <person name="Fang X."/>
            <person name="Hall R.S."/>
            <person name="Hofmann A."/>
            <person name="Sternberg P.W."/>
            <person name="Jex A.R."/>
            <person name="Gasser R.B."/>
        </authorList>
    </citation>
    <scope>NUCLEOTIDE SEQUENCE [LARGE SCALE GENOMIC DNA]</scope>
    <source>
        <strain evidence="11">PN_DK_2014</strain>
    </source>
</reference>
<dbReference type="PROSITE" id="PS00237">
    <property type="entry name" value="G_PROTEIN_RECEP_F1_1"/>
    <property type="match status" value="1"/>
</dbReference>
<feature type="transmembrane region" description="Helical" evidence="9">
    <location>
        <begin position="88"/>
        <end position="109"/>
    </location>
</feature>
<comment type="similarity">
    <text evidence="8">Belongs to the G-protein coupled receptor 1 family.</text>
</comment>
<dbReference type="Pfam" id="PF00001">
    <property type="entry name" value="7tm_1"/>
    <property type="match status" value="1"/>
</dbReference>
<feature type="transmembrane region" description="Helical" evidence="9">
    <location>
        <begin position="12"/>
        <end position="37"/>
    </location>
</feature>
<dbReference type="OMA" id="IVCIERY"/>
<sequence length="415" mass="47687">MKRLVSVPWSLFFGLLLLILTIVGLIGNVVVIVAIGGDKKMRRTAMNMLLFNLAVADALNLVTTTVEWSNTVLLGSPEWVLPAIFCPVARYLEITFLFASIMTQLIVCVERYIAIVYPIDARRICSRRNIILTIFIMWAFVAIFALPYAIMHKKRPTSKGCHNVYSSSAVWKNYKWIEFASFYFLPCIIFVVLYSKVSKVLWAKNRLLQQASSSKQEIQSRADALKLRRNVVKMLVACISVYFICYSPIQGIFLSRALFDVQFSPPYEFILLMNALAMMCSACNPLLYTLFSKKFRARITRLLWCDHRKMLPKRNDFTNSIAKLIPHKCLPRSGERTEVLSSFLHTSCSTSRECRLDRSNTISSYGASAYELWFEVKAVRRDDSLEMRSIVDGRLQQRTDFQTRRMESPYLNAAN</sequence>
<gene>
    <name evidence="11" type="primary">npr-15</name>
    <name evidence="11" type="ORF">Tcan_12564</name>
</gene>
<feature type="domain" description="G-protein coupled receptors family 1 profile" evidence="10">
    <location>
        <begin position="27"/>
        <end position="288"/>
    </location>
</feature>
<keyword evidence="2 8" id="KW-0812">Transmembrane</keyword>
<comment type="caution">
    <text evidence="11">The sequence shown here is derived from an EMBL/GenBank/DDBJ whole genome shotgun (WGS) entry which is preliminary data.</text>
</comment>
<keyword evidence="6 8" id="KW-0675">Receptor</keyword>
<evidence type="ECO:0000256" key="7">
    <source>
        <dbReference type="ARBA" id="ARBA00023224"/>
    </source>
</evidence>
<dbReference type="AlphaFoldDB" id="A0A0B2UUV7"/>
<keyword evidence="12" id="KW-1185">Reference proteome</keyword>
<dbReference type="PANTHER" id="PTHR24243">
    <property type="entry name" value="G-PROTEIN COUPLED RECEPTOR"/>
    <property type="match status" value="1"/>
</dbReference>
<evidence type="ECO:0000256" key="3">
    <source>
        <dbReference type="ARBA" id="ARBA00022989"/>
    </source>
</evidence>
<evidence type="ECO:0000256" key="8">
    <source>
        <dbReference type="RuleBase" id="RU000688"/>
    </source>
</evidence>
<evidence type="ECO:0000256" key="2">
    <source>
        <dbReference type="ARBA" id="ARBA00022692"/>
    </source>
</evidence>
<keyword evidence="4 8" id="KW-0297">G-protein coupled receptor</keyword>
<comment type="subcellular location">
    <subcellularLocation>
        <location evidence="1">Membrane</location>
        <topology evidence="1">Multi-pass membrane protein</topology>
    </subcellularLocation>
</comment>
<name>A0A0B2UUV7_TOXCA</name>
<organism evidence="11 12">
    <name type="scientific">Toxocara canis</name>
    <name type="common">Canine roundworm</name>
    <dbReference type="NCBI Taxonomy" id="6265"/>
    <lineage>
        <taxon>Eukaryota</taxon>
        <taxon>Metazoa</taxon>
        <taxon>Ecdysozoa</taxon>
        <taxon>Nematoda</taxon>
        <taxon>Chromadorea</taxon>
        <taxon>Rhabditida</taxon>
        <taxon>Spirurina</taxon>
        <taxon>Ascaridomorpha</taxon>
        <taxon>Ascaridoidea</taxon>
        <taxon>Toxocaridae</taxon>
        <taxon>Toxocara</taxon>
    </lineage>
</organism>
<evidence type="ECO:0000259" key="10">
    <source>
        <dbReference type="PROSITE" id="PS50262"/>
    </source>
</evidence>
<accession>A0A0B2UUV7</accession>
<dbReference type="Proteomes" id="UP000031036">
    <property type="component" value="Unassembled WGS sequence"/>
</dbReference>
<evidence type="ECO:0000256" key="4">
    <source>
        <dbReference type="ARBA" id="ARBA00023040"/>
    </source>
</evidence>
<keyword evidence="3 9" id="KW-1133">Transmembrane helix</keyword>
<dbReference type="CDD" id="cd00637">
    <property type="entry name" value="7tm_classA_rhodopsin-like"/>
    <property type="match status" value="1"/>
</dbReference>
<evidence type="ECO:0000256" key="5">
    <source>
        <dbReference type="ARBA" id="ARBA00023136"/>
    </source>
</evidence>
<dbReference type="InterPro" id="IPR017452">
    <property type="entry name" value="GPCR_Rhodpsn_7TM"/>
</dbReference>
<dbReference type="Gene3D" id="1.20.1070.10">
    <property type="entry name" value="Rhodopsin 7-helix transmembrane proteins"/>
    <property type="match status" value="1"/>
</dbReference>
<dbReference type="STRING" id="6265.A0A0B2UUV7"/>
<dbReference type="PRINTS" id="PR00237">
    <property type="entry name" value="GPCRRHODOPSN"/>
</dbReference>
<dbReference type="PANTHER" id="PTHR24243:SF224">
    <property type="entry name" value="G-PROTEIN COUPLED RECEPTOR 19-RELATED"/>
    <property type="match status" value="1"/>
</dbReference>
<keyword evidence="7 8" id="KW-0807">Transducer</keyword>
<dbReference type="InterPro" id="IPR000276">
    <property type="entry name" value="GPCR_Rhodpsn"/>
</dbReference>
<dbReference type="GO" id="GO:0004930">
    <property type="term" value="F:G protein-coupled receptor activity"/>
    <property type="evidence" value="ECO:0007669"/>
    <property type="project" value="UniProtKB-KW"/>
</dbReference>
<dbReference type="OrthoDB" id="5810838at2759"/>